<comment type="catalytic activity">
    <reaction evidence="6">
        <text>1D-myo-inositol 1,3,4,5,6-pentakisphosphate + ATP = 1D-myo-inositol hexakisphosphate + ADP + H(+)</text>
        <dbReference type="Rhea" id="RHEA:20313"/>
        <dbReference type="ChEBI" id="CHEBI:15378"/>
        <dbReference type="ChEBI" id="CHEBI:30616"/>
        <dbReference type="ChEBI" id="CHEBI:57733"/>
        <dbReference type="ChEBI" id="CHEBI:58130"/>
        <dbReference type="ChEBI" id="CHEBI:456216"/>
        <dbReference type="EC" id="2.7.1.158"/>
    </reaction>
</comment>
<comment type="caution">
    <text evidence="7">The sequence shown here is derived from an EMBL/GenBank/DDBJ whole genome shotgun (WGS) entry which is preliminary data.</text>
</comment>
<dbReference type="Pfam" id="PF06090">
    <property type="entry name" value="Ins_P5_2-kin"/>
    <property type="match status" value="1"/>
</dbReference>
<proteinExistence type="predicted"/>
<accession>A0A7J7NM23</accession>
<keyword evidence="8" id="KW-1185">Reference proteome</keyword>
<dbReference type="EC" id="2.7.1.158" evidence="1 6"/>
<dbReference type="PANTHER" id="PTHR14456:SF2">
    <property type="entry name" value="INOSITOL-PENTAKISPHOSPHATE 2-KINASE"/>
    <property type="match status" value="1"/>
</dbReference>
<comment type="function">
    <text evidence="6">Phosphorylates Ins(1,3,4,5,6)P5 at position 2 to form Ins(1,2,3,4,5,6)P6 (InsP6 or phytate).</text>
</comment>
<gene>
    <name evidence="7" type="ORF">GIB67_020558</name>
</gene>
<keyword evidence="2 6" id="KW-0808">Transferase</keyword>
<evidence type="ECO:0000256" key="3">
    <source>
        <dbReference type="ARBA" id="ARBA00022741"/>
    </source>
</evidence>
<dbReference type="EMBL" id="JACGCM010000711">
    <property type="protein sequence ID" value="KAF6167988.1"/>
    <property type="molecule type" value="Genomic_DNA"/>
</dbReference>
<evidence type="ECO:0000256" key="6">
    <source>
        <dbReference type="RuleBase" id="RU364126"/>
    </source>
</evidence>
<organism evidence="7 8">
    <name type="scientific">Kingdonia uniflora</name>
    <dbReference type="NCBI Taxonomy" id="39325"/>
    <lineage>
        <taxon>Eukaryota</taxon>
        <taxon>Viridiplantae</taxon>
        <taxon>Streptophyta</taxon>
        <taxon>Embryophyta</taxon>
        <taxon>Tracheophyta</taxon>
        <taxon>Spermatophyta</taxon>
        <taxon>Magnoliopsida</taxon>
        <taxon>Ranunculales</taxon>
        <taxon>Circaeasteraceae</taxon>
        <taxon>Kingdonia</taxon>
    </lineage>
</organism>
<keyword evidence="4 6" id="KW-0418">Kinase</keyword>
<dbReference type="InterPro" id="IPR043001">
    <property type="entry name" value="IP5_2-K_N_lobe"/>
</dbReference>
<evidence type="ECO:0000256" key="4">
    <source>
        <dbReference type="ARBA" id="ARBA00022777"/>
    </source>
</evidence>
<sequence length="83" mass="9156">MELALEESDAGNWVYKGKGAANIVLGGYNISNPHFVGKVIRIQKVPRSKTQSATITVLSVYENLLWRDIEGIATSSTKEIFCQ</sequence>
<dbReference type="PANTHER" id="PTHR14456">
    <property type="entry name" value="INOSITOL POLYPHOSPHATE KINASE 1"/>
    <property type="match status" value="1"/>
</dbReference>
<dbReference type="GO" id="GO:0005524">
    <property type="term" value="F:ATP binding"/>
    <property type="evidence" value="ECO:0007669"/>
    <property type="project" value="UniProtKB-KW"/>
</dbReference>
<keyword evidence="3 6" id="KW-0547">Nucleotide-binding</keyword>
<comment type="domain">
    <text evidence="6">The EXKPK motif is conserved in inositol-pentakisphosphate 2-kinases of both family 1 and 2.</text>
</comment>
<evidence type="ECO:0000256" key="5">
    <source>
        <dbReference type="ARBA" id="ARBA00022840"/>
    </source>
</evidence>
<evidence type="ECO:0000256" key="2">
    <source>
        <dbReference type="ARBA" id="ARBA00022679"/>
    </source>
</evidence>
<keyword evidence="5 6" id="KW-0067">ATP-binding</keyword>
<evidence type="ECO:0000313" key="7">
    <source>
        <dbReference type="EMBL" id="KAF6167988.1"/>
    </source>
</evidence>
<dbReference type="AlphaFoldDB" id="A0A7J7NM23"/>
<evidence type="ECO:0000313" key="8">
    <source>
        <dbReference type="Proteomes" id="UP000541444"/>
    </source>
</evidence>
<dbReference type="GO" id="GO:0035299">
    <property type="term" value="F:inositol-1,3,4,5,6-pentakisphosphate 2-kinase activity"/>
    <property type="evidence" value="ECO:0007669"/>
    <property type="project" value="UniProtKB-EC"/>
</dbReference>
<dbReference type="InterPro" id="IPR009286">
    <property type="entry name" value="Ins_P5_2-kin"/>
</dbReference>
<name>A0A7J7NM23_9MAGN</name>
<reference evidence="7 8" key="1">
    <citation type="journal article" date="2020" name="IScience">
        <title>Genome Sequencing of the Endangered Kingdonia uniflora (Circaeasteraceae, Ranunculales) Reveals Potential Mechanisms of Evolutionary Specialization.</title>
        <authorList>
            <person name="Sun Y."/>
            <person name="Deng T."/>
            <person name="Zhang A."/>
            <person name="Moore M.J."/>
            <person name="Landis J.B."/>
            <person name="Lin N."/>
            <person name="Zhang H."/>
            <person name="Zhang X."/>
            <person name="Huang J."/>
            <person name="Zhang X."/>
            <person name="Sun H."/>
            <person name="Wang H."/>
        </authorList>
    </citation>
    <scope>NUCLEOTIDE SEQUENCE [LARGE SCALE GENOMIC DNA]</scope>
    <source>
        <strain evidence="7">TB1705</strain>
        <tissue evidence="7">Leaf</tissue>
    </source>
</reference>
<dbReference type="Proteomes" id="UP000541444">
    <property type="component" value="Unassembled WGS sequence"/>
</dbReference>
<dbReference type="GO" id="GO:0005634">
    <property type="term" value="C:nucleus"/>
    <property type="evidence" value="ECO:0007669"/>
    <property type="project" value="TreeGrafter"/>
</dbReference>
<protein>
    <recommendedName>
        <fullName evidence="1 6">Inositol-pentakisphosphate 2-kinase</fullName>
        <ecNumber evidence="1 6">2.7.1.158</ecNumber>
    </recommendedName>
</protein>
<evidence type="ECO:0000256" key="1">
    <source>
        <dbReference type="ARBA" id="ARBA00012023"/>
    </source>
</evidence>
<dbReference type="OrthoDB" id="1681839at2759"/>
<dbReference type="Gene3D" id="3.30.200.110">
    <property type="entry name" value="Inositol-pentakisphosphate 2-kinase, N-lobe"/>
    <property type="match status" value="1"/>
</dbReference>
<dbReference type="GO" id="GO:0032958">
    <property type="term" value="P:inositol phosphate biosynthetic process"/>
    <property type="evidence" value="ECO:0007669"/>
    <property type="project" value="TreeGrafter"/>
</dbReference>